<dbReference type="NCBIfam" id="NF000768">
    <property type="entry name" value="PRK00051.1"/>
    <property type="match status" value="1"/>
</dbReference>
<comment type="function">
    <text evidence="7">Catalyzes the hydrolysis of the adenine ring of phosphoribosyl-AMP.</text>
</comment>
<evidence type="ECO:0000256" key="3">
    <source>
        <dbReference type="ARBA" id="ARBA00022490"/>
    </source>
</evidence>
<dbReference type="RefSeq" id="WP_284099433.1">
    <property type="nucleotide sequence ID" value="NZ_JARRAF010000003.1"/>
</dbReference>
<keyword evidence="4 7" id="KW-0028">Amino-acid biosynthesis</keyword>
<dbReference type="Gene3D" id="3.10.20.810">
    <property type="entry name" value="Phosphoribosyl-AMP cyclohydrolase"/>
    <property type="match status" value="1"/>
</dbReference>
<feature type="binding site" evidence="7">
    <location>
        <position position="80"/>
    </location>
    <ligand>
        <name>Mg(2+)</name>
        <dbReference type="ChEBI" id="CHEBI:18420"/>
    </ligand>
</feature>
<dbReference type="InterPro" id="IPR002496">
    <property type="entry name" value="PRib_AMP_CycHydrolase_dom"/>
</dbReference>
<feature type="binding site" evidence="7">
    <location>
        <position position="103"/>
    </location>
    <ligand>
        <name>Zn(2+)</name>
        <dbReference type="ChEBI" id="CHEBI:29105"/>
        <note>ligand shared between dimeric partners</note>
    </ligand>
</feature>
<comment type="subcellular location">
    <subcellularLocation>
        <location evidence="7">Cytoplasm</location>
    </subcellularLocation>
</comment>
<evidence type="ECO:0000256" key="7">
    <source>
        <dbReference type="HAMAP-Rule" id="MF_01021"/>
    </source>
</evidence>
<evidence type="ECO:0000256" key="1">
    <source>
        <dbReference type="ARBA" id="ARBA00000024"/>
    </source>
</evidence>
<sequence>MSENWLGAICWNNDGLVPVIAQDVVSNKVLMMAWMSRETLKLSVETGFAHYWSRSRNKIWKKGEESGHLQAIEEFLLDCDSDVLLIKVKQVGGVACHTGRESCFFRRYGHGEWEVISPVIKVMT</sequence>
<evidence type="ECO:0000256" key="2">
    <source>
        <dbReference type="ARBA" id="ARBA00005169"/>
    </source>
</evidence>
<comment type="pathway">
    <text evidence="2 7">Amino-acid biosynthesis; L-histidine biosynthesis; L-histidine from 5-phospho-alpha-D-ribose 1-diphosphate: step 3/9.</text>
</comment>
<protein>
    <recommendedName>
        <fullName evidence="7">Phosphoribosyl-AMP cyclohydrolase</fullName>
        <shortName evidence="7">PRA-CH</shortName>
        <ecNumber evidence="7">3.5.4.19</ecNumber>
    </recommendedName>
</protein>
<feature type="binding site" evidence="7">
    <location>
        <position position="82"/>
    </location>
    <ligand>
        <name>Mg(2+)</name>
        <dbReference type="ChEBI" id="CHEBI:18420"/>
    </ligand>
</feature>
<keyword evidence="3 7" id="KW-0963">Cytoplasm</keyword>
<evidence type="ECO:0000256" key="5">
    <source>
        <dbReference type="ARBA" id="ARBA00022801"/>
    </source>
</evidence>
<comment type="similarity">
    <text evidence="7">Belongs to the PRA-CH family.</text>
</comment>
<organism evidence="9 10">
    <name type="scientific">Parachitinimonas caeni</name>
    <dbReference type="NCBI Taxonomy" id="3031301"/>
    <lineage>
        <taxon>Bacteria</taxon>
        <taxon>Pseudomonadati</taxon>
        <taxon>Pseudomonadota</taxon>
        <taxon>Betaproteobacteria</taxon>
        <taxon>Neisseriales</taxon>
        <taxon>Chitinibacteraceae</taxon>
        <taxon>Parachitinimonas</taxon>
    </lineage>
</organism>
<keyword evidence="7" id="KW-0862">Zinc</keyword>
<dbReference type="EC" id="3.5.4.19" evidence="7"/>
<dbReference type="PANTHER" id="PTHR42945">
    <property type="entry name" value="HISTIDINE BIOSYNTHESIS BIFUNCTIONAL PROTEIN"/>
    <property type="match status" value="1"/>
</dbReference>
<keyword evidence="5 7" id="KW-0378">Hydrolase</keyword>
<proteinExistence type="inferred from homology"/>
<dbReference type="InterPro" id="IPR038019">
    <property type="entry name" value="PRib_AMP_CycHydrolase_sf"/>
</dbReference>
<evidence type="ECO:0000256" key="4">
    <source>
        <dbReference type="ARBA" id="ARBA00022605"/>
    </source>
</evidence>
<dbReference type="SUPFAM" id="SSF141734">
    <property type="entry name" value="HisI-like"/>
    <property type="match status" value="1"/>
</dbReference>
<comment type="catalytic activity">
    <reaction evidence="1 7">
        <text>1-(5-phospho-beta-D-ribosyl)-5'-AMP + H2O = 1-(5-phospho-beta-D-ribosyl)-5-[(5-phospho-beta-D-ribosylamino)methylideneamino]imidazole-4-carboxamide</text>
        <dbReference type="Rhea" id="RHEA:20049"/>
        <dbReference type="ChEBI" id="CHEBI:15377"/>
        <dbReference type="ChEBI" id="CHEBI:58435"/>
        <dbReference type="ChEBI" id="CHEBI:59457"/>
        <dbReference type="EC" id="3.5.4.19"/>
    </reaction>
</comment>
<feature type="binding site" evidence="7">
    <location>
        <position position="79"/>
    </location>
    <ligand>
        <name>Zn(2+)</name>
        <dbReference type="ChEBI" id="CHEBI:29105"/>
        <note>ligand shared between dimeric partners</note>
    </ligand>
</feature>
<keyword evidence="10" id="KW-1185">Reference proteome</keyword>
<keyword evidence="7" id="KW-0460">Magnesium</keyword>
<feature type="binding site" evidence="7">
    <location>
        <position position="78"/>
    </location>
    <ligand>
        <name>Mg(2+)</name>
        <dbReference type="ChEBI" id="CHEBI:18420"/>
    </ligand>
</feature>
<evidence type="ECO:0000256" key="6">
    <source>
        <dbReference type="ARBA" id="ARBA00023102"/>
    </source>
</evidence>
<dbReference type="PANTHER" id="PTHR42945:SF1">
    <property type="entry name" value="HISTIDINE BIOSYNTHESIS BIFUNCTIONAL PROTEIN HIS7"/>
    <property type="match status" value="1"/>
</dbReference>
<feature type="domain" description="Phosphoribosyl-AMP cyclohydrolase" evidence="8">
    <location>
        <begin position="31"/>
        <end position="105"/>
    </location>
</feature>
<comment type="subunit">
    <text evidence="7">Homodimer.</text>
</comment>
<comment type="cofactor">
    <cofactor evidence="7">
        <name>Mg(2+)</name>
        <dbReference type="ChEBI" id="CHEBI:18420"/>
    </cofactor>
    <text evidence="7">Binds 1 Mg(2+) ion per subunit.</text>
</comment>
<dbReference type="GO" id="GO:0004635">
    <property type="term" value="F:phosphoribosyl-AMP cyclohydrolase activity"/>
    <property type="evidence" value="ECO:0007669"/>
    <property type="project" value="UniProtKB-EC"/>
</dbReference>
<gene>
    <name evidence="7 9" type="primary">hisI</name>
    <name evidence="9" type="ORF">PZA18_03645</name>
</gene>
<accession>A0ABT7DTL2</accession>
<comment type="cofactor">
    <cofactor evidence="7">
        <name>Zn(2+)</name>
        <dbReference type="ChEBI" id="CHEBI:29105"/>
    </cofactor>
    <text evidence="7">Binds 1 zinc ion per subunit.</text>
</comment>
<evidence type="ECO:0000259" key="8">
    <source>
        <dbReference type="Pfam" id="PF01502"/>
    </source>
</evidence>
<name>A0ABT7DTL2_9NEIS</name>
<reference evidence="9" key="1">
    <citation type="submission" date="2023-03" db="EMBL/GenBank/DDBJ databases">
        <title>Chitinimonas shenzhenensis gen. nov., sp. nov., a novel member of family Burkholderiaceae isolated from activated sludge collected in Shen Zhen, China.</title>
        <authorList>
            <person name="Wang X."/>
        </authorList>
    </citation>
    <scope>NUCLEOTIDE SEQUENCE</scope>
    <source>
        <strain evidence="9">DQS-5</strain>
    </source>
</reference>
<dbReference type="Pfam" id="PF01502">
    <property type="entry name" value="PRA-CH"/>
    <property type="match status" value="1"/>
</dbReference>
<comment type="caution">
    <text evidence="9">The sequence shown here is derived from an EMBL/GenBank/DDBJ whole genome shotgun (WGS) entry which is preliminary data.</text>
</comment>
<dbReference type="InterPro" id="IPR026660">
    <property type="entry name" value="PRA-CH"/>
</dbReference>
<keyword evidence="6 7" id="KW-0368">Histidine biosynthesis</keyword>
<feature type="binding site" evidence="7">
    <location>
        <position position="96"/>
    </location>
    <ligand>
        <name>Zn(2+)</name>
        <dbReference type="ChEBI" id="CHEBI:29105"/>
        <note>ligand shared between dimeric partners</note>
    </ligand>
</feature>
<dbReference type="Proteomes" id="UP001172778">
    <property type="component" value="Unassembled WGS sequence"/>
</dbReference>
<keyword evidence="7" id="KW-0479">Metal-binding</keyword>
<evidence type="ECO:0000313" key="10">
    <source>
        <dbReference type="Proteomes" id="UP001172778"/>
    </source>
</evidence>
<evidence type="ECO:0000313" key="9">
    <source>
        <dbReference type="EMBL" id="MDK2123144.1"/>
    </source>
</evidence>
<dbReference type="HAMAP" id="MF_01021">
    <property type="entry name" value="HisI"/>
    <property type="match status" value="1"/>
</dbReference>
<dbReference type="EMBL" id="JARRAF010000003">
    <property type="protein sequence ID" value="MDK2123144.1"/>
    <property type="molecule type" value="Genomic_DNA"/>
</dbReference>